<comment type="caution">
    <text evidence="1">The sequence shown here is derived from an EMBL/GenBank/DDBJ whole genome shotgun (WGS) entry which is preliminary data.</text>
</comment>
<dbReference type="SUPFAM" id="SSF53187">
    <property type="entry name" value="Zn-dependent exopeptidases"/>
    <property type="match status" value="1"/>
</dbReference>
<dbReference type="EMBL" id="BARV01032095">
    <property type="protein sequence ID" value="GAI32545.1"/>
    <property type="molecule type" value="Genomic_DNA"/>
</dbReference>
<dbReference type="Gene3D" id="3.40.630.10">
    <property type="entry name" value="Zn peptidases"/>
    <property type="match status" value="1"/>
</dbReference>
<organism evidence="1">
    <name type="scientific">marine sediment metagenome</name>
    <dbReference type="NCBI Taxonomy" id="412755"/>
    <lineage>
        <taxon>unclassified sequences</taxon>
        <taxon>metagenomes</taxon>
        <taxon>ecological metagenomes</taxon>
    </lineage>
</organism>
<feature type="non-terminal residue" evidence="1">
    <location>
        <position position="56"/>
    </location>
</feature>
<accession>X1P0K0</accession>
<protein>
    <recommendedName>
        <fullName evidence="2">Amidohydrolase</fullName>
    </recommendedName>
</protein>
<gene>
    <name evidence="1" type="ORF">S06H3_50656</name>
</gene>
<name>X1P0K0_9ZZZZ</name>
<evidence type="ECO:0008006" key="2">
    <source>
        <dbReference type="Google" id="ProtNLM"/>
    </source>
</evidence>
<dbReference type="AlphaFoldDB" id="X1P0K0"/>
<reference evidence="1" key="1">
    <citation type="journal article" date="2014" name="Front. Microbiol.">
        <title>High frequency of phylogenetically diverse reductive dehalogenase-homologous genes in deep subseafloor sedimentary metagenomes.</title>
        <authorList>
            <person name="Kawai M."/>
            <person name="Futagami T."/>
            <person name="Toyoda A."/>
            <person name="Takaki Y."/>
            <person name="Nishi S."/>
            <person name="Hori S."/>
            <person name="Arai W."/>
            <person name="Tsubouchi T."/>
            <person name="Morono Y."/>
            <person name="Uchiyama I."/>
            <person name="Ito T."/>
            <person name="Fujiyama A."/>
            <person name="Inagaki F."/>
            <person name="Takami H."/>
        </authorList>
    </citation>
    <scope>NUCLEOTIDE SEQUENCE</scope>
    <source>
        <strain evidence="1">Expedition CK06-06</strain>
    </source>
</reference>
<proteinExistence type="predicted"/>
<evidence type="ECO:0000313" key="1">
    <source>
        <dbReference type="EMBL" id="GAI32545.1"/>
    </source>
</evidence>
<sequence>MPMPDNFNFSDIVDQARAWRHDFHAHPELGYQEHRTSTVVAELLESFGLAVVTGLR</sequence>